<keyword evidence="5 6" id="KW-0472">Membrane</keyword>
<evidence type="ECO:0000313" key="8">
    <source>
        <dbReference type="Proteomes" id="UP000199708"/>
    </source>
</evidence>
<comment type="subcellular location">
    <subcellularLocation>
        <location evidence="6">Cell membrane</location>
        <topology evidence="6">Single-pass membrane protein</topology>
    </subcellularLocation>
    <subcellularLocation>
        <location evidence="1">Membrane</location>
        <topology evidence="1">Single-pass membrane protein</topology>
    </subcellularLocation>
</comment>
<evidence type="ECO:0000256" key="1">
    <source>
        <dbReference type="ARBA" id="ARBA00004167"/>
    </source>
</evidence>
<evidence type="ECO:0000256" key="3">
    <source>
        <dbReference type="ARBA" id="ARBA00022692"/>
    </source>
</evidence>
<evidence type="ECO:0000256" key="6">
    <source>
        <dbReference type="HAMAP-Rule" id="MF_00363"/>
    </source>
</evidence>
<feature type="transmembrane region" description="Helical" evidence="6">
    <location>
        <begin position="6"/>
        <end position="24"/>
    </location>
</feature>
<comment type="similarity">
    <text evidence="2 6">Belongs to the UPF0154 family.</text>
</comment>
<protein>
    <recommendedName>
        <fullName evidence="6">UPF0154 protein SAMN05421791_102319</fullName>
    </recommendedName>
</protein>
<keyword evidence="6" id="KW-1003">Cell membrane</keyword>
<dbReference type="STRING" id="120956.SAMN05421791_102319"/>
<dbReference type="OrthoDB" id="1769076at2"/>
<dbReference type="Proteomes" id="UP000199708">
    <property type="component" value="Unassembled WGS sequence"/>
</dbReference>
<dbReference type="AlphaFoldDB" id="A0A1G7R2H2"/>
<keyword evidence="4 6" id="KW-1133">Transmembrane helix</keyword>
<dbReference type="RefSeq" id="WP_090289389.1">
    <property type="nucleotide sequence ID" value="NZ_FNCK01000002.1"/>
</dbReference>
<dbReference type="HAMAP" id="MF_00363">
    <property type="entry name" value="UPF0154"/>
    <property type="match status" value="1"/>
</dbReference>
<evidence type="ECO:0000256" key="2">
    <source>
        <dbReference type="ARBA" id="ARBA00006694"/>
    </source>
</evidence>
<keyword evidence="3 6" id="KW-0812">Transmembrane</keyword>
<dbReference type="EMBL" id="FNCK01000002">
    <property type="protein sequence ID" value="SDG04962.1"/>
    <property type="molecule type" value="Genomic_DNA"/>
</dbReference>
<accession>A0A1G7R2H2</accession>
<proteinExistence type="inferred from homology"/>
<dbReference type="GO" id="GO:0005886">
    <property type="term" value="C:plasma membrane"/>
    <property type="evidence" value="ECO:0007669"/>
    <property type="project" value="UniProtKB-SubCell"/>
</dbReference>
<name>A0A1G7R2H2_9LACT</name>
<evidence type="ECO:0000256" key="4">
    <source>
        <dbReference type="ARBA" id="ARBA00022989"/>
    </source>
</evidence>
<reference evidence="7 8" key="1">
    <citation type="submission" date="2016-10" db="EMBL/GenBank/DDBJ databases">
        <authorList>
            <person name="de Groot N.N."/>
        </authorList>
    </citation>
    <scope>NUCLEOTIDE SEQUENCE [LARGE SCALE GENOMIC DNA]</scope>
    <source>
        <strain evidence="7 8">ATCC BAA-466</strain>
    </source>
</reference>
<sequence>MSTFSWVLIVILALLLGALLGFFISRKYMMNYFKENPPIDERMITAMMAQMGQKPSKKKVQQIMQSMKMQSK</sequence>
<keyword evidence="8" id="KW-1185">Reference proteome</keyword>
<dbReference type="InterPro" id="IPR005359">
    <property type="entry name" value="UPF0154"/>
</dbReference>
<evidence type="ECO:0000313" key="7">
    <source>
        <dbReference type="EMBL" id="SDG04962.1"/>
    </source>
</evidence>
<evidence type="ECO:0000256" key="5">
    <source>
        <dbReference type="ARBA" id="ARBA00023136"/>
    </source>
</evidence>
<gene>
    <name evidence="7" type="ORF">SAMN05421791_102319</name>
</gene>
<organism evidence="7 8">
    <name type="scientific">Facklamia miroungae</name>
    <dbReference type="NCBI Taxonomy" id="120956"/>
    <lineage>
        <taxon>Bacteria</taxon>
        <taxon>Bacillati</taxon>
        <taxon>Bacillota</taxon>
        <taxon>Bacilli</taxon>
        <taxon>Lactobacillales</taxon>
        <taxon>Aerococcaceae</taxon>
        <taxon>Facklamia</taxon>
    </lineage>
</organism>
<dbReference type="Pfam" id="PF03672">
    <property type="entry name" value="UPF0154"/>
    <property type="match status" value="1"/>
</dbReference>